<dbReference type="KEGG" id="sbk:SHEWBE_4114"/>
<dbReference type="PANTHER" id="PTHR38439:SF2">
    <property type="entry name" value="OUTER MEMBRANE PROTEIN H.8"/>
    <property type="match status" value="1"/>
</dbReference>
<evidence type="ECO:0000256" key="2">
    <source>
        <dbReference type="ARBA" id="ARBA00022723"/>
    </source>
</evidence>
<evidence type="ECO:0000256" key="5">
    <source>
        <dbReference type="RuleBase" id="RU363017"/>
    </source>
</evidence>
<organism evidence="7 8">
    <name type="scientific">Shewanella benthica</name>
    <dbReference type="NCBI Taxonomy" id="43661"/>
    <lineage>
        <taxon>Bacteria</taxon>
        <taxon>Pseudomonadati</taxon>
        <taxon>Pseudomonadota</taxon>
        <taxon>Gammaproteobacteria</taxon>
        <taxon>Alteromonadales</taxon>
        <taxon>Shewanellaceae</taxon>
        <taxon>Shewanella</taxon>
    </lineage>
</organism>
<dbReference type="AlphaFoldDB" id="A0A330M9I4"/>
<dbReference type="InterPro" id="IPR014068">
    <property type="entry name" value="Azurin"/>
</dbReference>
<dbReference type="InterPro" id="IPR008972">
    <property type="entry name" value="Cupredoxin"/>
</dbReference>
<keyword evidence="1 5" id="KW-0813">Transport</keyword>
<keyword evidence="3 5" id="KW-0249">Electron transport</keyword>
<gene>
    <name evidence="7" type="ORF">SHEWBE_4114</name>
</gene>
<feature type="signal peptide" evidence="5">
    <location>
        <begin position="1"/>
        <end position="31"/>
    </location>
</feature>
<sequence>MKISIHSLKTISAVGLLGFSALFGMSFSAMAHANECELTISANDAMQFDTKELSVPASCKEVTLTLTHSGQLPKAAMGHNWVLTKAADMQAVANDGMGAGVDKNYVKDGDTRVIAYTDVVGGGSSTSITFSTEGMSASEAYKFFCSFPGHWAIMQGSFIIKA</sequence>
<keyword evidence="4 5" id="KW-0186">Copper</keyword>
<name>A0A330M9I4_9GAMM</name>
<evidence type="ECO:0000256" key="4">
    <source>
        <dbReference type="ARBA" id="ARBA00023008"/>
    </source>
</evidence>
<accession>A0A330M9I4</accession>
<dbReference type="Gene3D" id="2.60.40.420">
    <property type="entry name" value="Cupredoxins - blue copper proteins"/>
    <property type="match status" value="1"/>
</dbReference>
<dbReference type="PROSITE" id="PS00196">
    <property type="entry name" value="COPPER_BLUE"/>
    <property type="match status" value="1"/>
</dbReference>
<feature type="chain" id="PRO_5016194100" description="Azurin" evidence="5">
    <location>
        <begin position="32"/>
        <end position="162"/>
    </location>
</feature>
<reference evidence="8" key="1">
    <citation type="submission" date="2018-06" db="EMBL/GenBank/DDBJ databases">
        <authorList>
            <person name="Cea G.-C."/>
            <person name="William W."/>
        </authorList>
    </citation>
    <scope>NUCLEOTIDE SEQUENCE [LARGE SCALE GENOMIC DNA]</scope>
    <source>
        <strain evidence="8">DB21MT-2</strain>
    </source>
</reference>
<dbReference type="NCBIfam" id="TIGR02695">
    <property type="entry name" value="azurin"/>
    <property type="match status" value="1"/>
</dbReference>
<keyword evidence="5" id="KW-0574">Periplasm</keyword>
<protein>
    <recommendedName>
        <fullName evidence="5">Azurin</fullName>
    </recommendedName>
</protein>
<keyword evidence="2 5" id="KW-0479">Metal-binding</keyword>
<dbReference type="PANTHER" id="PTHR38439">
    <property type="entry name" value="AURACYANIN-B"/>
    <property type="match status" value="1"/>
</dbReference>
<dbReference type="GO" id="GO:0009055">
    <property type="term" value="F:electron transfer activity"/>
    <property type="evidence" value="ECO:0007669"/>
    <property type="project" value="InterPro"/>
</dbReference>
<dbReference type="InterPro" id="IPR000923">
    <property type="entry name" value="BlueCu_1"/>
</dbReference>
<evidence type="ECO:0000313" key="7">
    <source>
        <dbReference type="EMBL" id="SQH78074.1"/>
    </source>
</evidence>
<dbReference type="InterPro" id="IPR028871">
    <property type="entry name" value="BlueCu_1_BS"/>
</dbReference>
<evidence type="ECO:0000313" key="8">
    <source>
        <dbReference type="Proteomes" id="UP000250123"/>
    </source>
</evidence>
<dbReference type="InterPro" id="IPR050845">
    <property type="entry name" value="Cu-binding_ET"/>
</dbReference>
<comment type="subcellular location">
    <subcellularLocation>
        <location evidence="5">Periplasm</location>
    </subcellularLocation>
</comment>
<dbReference type="SUPFAM" id="SSF49503">
    <property type="entry name" value="Cupredoxins"/>
    <property type="match status" value="1"/>
</dbReference>
<dbReference type="CDD" id="cd13922">
    <property type="entry name" value="Azurin"/>
    <property type="match status" value="1"/>
</dbReference>
<evidence type="ECO:0000256" key="1">
    <source>
        <dbReference type="ARBA" id="ARBA00022448"/>
    </source>
</evidence>
<dbReference type="OrthoDB" id="9814063at2"/>
<dbReference type="Pfam" id="PF00127">
    <property type="entry name" value="Copper-bind"/>
    <property type="match status" value="1"/>
</dbReference>
<dbReference type="Proteomes" id="UP000250123">
    <property type="component" value="Chromosome SHEWBE"/>
</dbReference>
<dbReference type="EMBL" id="LS483452">
    <property type="protein sequence ID" value="SQH78074.1"/>
    <property type="molecule type" value="Genomic_DNA"/>
</dbReference>
<keyword evidence="5" id="KW-0732">Signal</keyword>
<proteinExistence type="predicted"/>
<evidence type="ECO:0000259" key="6">
    <source>
        <dbReference type="Pfam" id="PF00127"/>
    </source>
</evidence>
<dbReference type="GO" id="GO:0005507">
    <property type="term" value="F:copper ion binding"/>
    <property type="evidence" value="ECO:0007669"/>
    <property type="project" value="UniProtKB-UniRule"/>
</dbReference>
<feature type="domain" description="Blue (type 1) copper" evidence="6">
    <location>
        <begin position="35"/>
        <end position="160"/>
    </location>
</feature>
<comment type="function">
    <text evidence="5">Transfers electrons from cytochrome c551 to cytochrome oxidase.</text>
</comment>
<evidence type="ECO:0000256" key="3">
    <source>
        <dbReference type="ARBA" id="ARBA00022982"/>
    </source>
</evidence>
<dbReference type="GO" id="GO:0042597">
    <property type="term" value="C:periplasmic space"/>
    <property type="evidence" value="ECO:0007669"/>
    <property type="project" value="UniProtKB-SubCell"/>
</dbReference>